<reference evidence="1" key="1">
    <citation type="journal article" date="2023" name="Mol. Biol. Evol.">
        <title>Third-Generation Sequencing Reveals the Adaptive Role of the Epigenome in Three Deep-Sea Polychaetes.</title>
        <authorList>
            <person name="Perez M."/>
            <person name="Aroh O."/>
            <person name="Sun Y."/>
            <person name="Lan Y."/>
            <person name="Juniper S.K."/>
            <person name="Young C.R."/>
            <person name="Angers B."/>
            <person name="Qian P.Y."/>
        </authorList>
    </citation>
    <scope>NUCLEOTIDE SEQUENCE</scope>
    <source>
        <strain evidence="1">R07B-5</strain>
    </source>
</reference>
<name>A0AAD9NR35_RIDPI</name>
<protein>
    <submittedName>
        <fullName evidence="1">Uncharacterized protein</fullName>
    </submittedName>
</protein>
<organism evidence="1 2">
    <name type="scientific">Ridgeia piscesae</name>
    <name type="common">Tubeworm</name>
    <dbReference type="NCBI Taxonomy" id="27915"/>
    <lineage>
        <taxon>Eukaryota</taxon>
        <taxon>Metazoa</taxon>
        <taxon>Spiralia</taxon>
        <taxon>Lophotrochozoa</taxon>
        <taxon>Annelida</taxon>
        <taxon>Polychaeta</taxon>
        <taxon>Sedentaria</taxon>
        <taxon>Canalipalpata</taxon>
        <taxon>Sabellida</taxon>
        <taxon>Siboglinidae</taxon>
        <taxon>Ridgeia</taxon>
    </lineage>
</organism>
<comment type="caution">
    <text evidence="1">The sequence shown here is derived from an EMBL/GenBank/DDBJ whole genome shotgun (WGS) entry which is preliminary data.</text>
</comment>
<proteinExistence type="predicted"/>
<dbReference type="Proteomes" id="UP001209878">
    <property type="component" value="Unassembled WGS sequence"/>
</dbReference>
<evidence type="ECO:0000313" key="1">
    <source>
        <dbReference type="EMBL" id="KAK2176379.1"/>
    </source>
</evidence>
<dbReference type="EMBL" id="JAODUO010000665">
    <property type="protein sequence ID" value="KAK2176379.1"/>
    <property type="molecule type" value="Genomic_DNA"/>
</dbReference>
<sequence>MHAYGIYAVTVTGLWEYDSGIICLPCRLKPSAEQQPRMPPQSTNTFIRQDNTTINMPRRWCLPHGQLAHTTSTHPGMCLLNLSSAAVVIPTPMVQIPVNYARDMFR</sequence>
<gene>
    <name evidence="1" type="ORF">NP493_665g02004</name>
</gene>
<keyword evidence="2" id="KW-1185">Reference proteome</keyword>
<evidence type="ECO:0000313" key="2">
    <source>
        <dbReference type="Proteomes" id="UP001209878"/>
    </source>
</evidence>
<accession>A0AAD9NR35</accession>
<dbReference type="AlphaFoldDB" id="A0AAD9NR35"/>